<dbReference type="Proteomes" id="UP000663828">
    <property type="component" value="Unassembled WGS sequence"/>
</dbReference>
<keyword evidence="2" id="KW-0472">Membrane</keyword>
<evidence type="ECO:0000256" key="2">
    <source>
        <dbReference type="SAM" id="Phobius"/>
    </source>
</evidence>
<feature type="transmembrane region" description="Helical" evidence="2">
    <location>
        <begin position="453"/>
        <end position="475"/>
    </location>
</feature>
<keyword evidence="4" id="KW-1185">Reference proteome</keyword>
<protein>
    <submittedName>
        <fullName evidence="3">Uncharacterized protein</fullName>
    </submittedName>
</protein>
<dbReference type="SUPFAM" id="SSF69318">
    <property type="entry name" value="Integrin alpha N-terminal domain"/>
    <property type="match status" value="1"/>
</dbReference>
<feature type="transmembrane region" description="Helical" evidence="2">
    <location>
        <begin position="104"/>
        <end position="122"/>
    </location>
</feature>
<feature type="transmembrane region" description="Helical" evidence="2">
    <location>
        <begin position="1425"/>
        <end position="1451"/>
    </location>
</feature>
<feature type="transmembrane region" description="Helical" evidence="2">
    <location>
        <begin position="536"/>
        <end position="558"/>
    </location>
</feature>
<evidence type="ECO:0000313" key="4">
    <source>
        <dbReference type="Proteomes" id="UP000663828"/>
    </source>
</evidence>
<keyword evidence="1" id="KW-0732">Signal</keyword>
<proteinExistence type="predicted"/>
<feature type="transmembrane region" description="Helical" evidence="2">
    <location>
        <begin position="906"/>
        <end position="927"/>
    </location>
</feature>
<keyword evidence="2" id="KW-1133">Transmembrane helix</keyword>
<name>A0A814TSM0_ADIRI</name>
<sequence>MASLNMGVYYLVPALTQWIKFYQFTVIFRLVTVAVFILATKGNPCKDSSFWEDSLNRMNPKNLWNWIYKKASNHNLFILEEDDYDDDALKDPAAVVKKQKYKTWLYIGLLTVCFYILFYATLTRPQSETLVISNVKSDTFDQLYSEYGQTFACPCSTVIIPYRNFISNNWAMHPICSSIFVSLKWVEGLYFTNASSYMLYDFRKVAYSQFELLSKLCSISEAIISQIESEINNTELVTINVLSKTQIQLEVDSKIEFQKNNAYGRMISFLNYWRTTIQRNFLVSALGTNWQIYQWYTTSPPTLAGTGATYFIESLLFSKKCGVDTFAVSAFLPSPSNDSEYVGQQWPFLINYVSVHGFFAACTPLDGLLQSTMDCLYESECMQWLLNYFPNLNQTNFNWSSSILSAKHDNKTVLDYFQTLFIQSWISNMNYSAYFDQCSPSKCTYSTTTRVHLSYAITFLISLYGGLIIILRLFVSYLIDILFKFVHHQKHTSESSGEQNLYTFKSVPLLKQLNLFKNVNHRTESSLKQQRIITRVYLILLIVEILGSICVLCLFNSLSSEIATTVVSNPSLAAYNLLEMKYSTELRCPCANNTMPYRTFISLSPVLHQICSSGFVTNDWIYQIMSNMFIVVSYDWRLKAYKQFQILSDLCQLANATIDAAMDKFLSQLFVVSSVLSEMDFDQQLNATLSQFYQSTAYSFALPNNIIQLIQKTNQYHEGFASQYMPPNYPDSTLIFNAVNSQVYFRLYGIQDVTTGLITCVCAINPYCQRPAILNDFNLINNYNSWYGYGSNHNLSGWVERCLAHESLLLSTLECLYTNSSCFPFLLSYITKANTDALSLLTSSSRLRPLTYDPVVSRFPPNTPISIIVNEVMLETWNAILSYEKFYESCAPLYCSYSQSVRKENFLGVIIVLVSAVGGIIVSLRIITPHLVHFTLRILVGTSEKSNQSEQVRRSCTNRLKMMIRNVIKLLYTALTESNIFSLRDVGSDVDRMKAKNYGQWATRLYMILLISSLSILVFYTIIQPHSVIKKFDQPSFTYYNRLKDIYGDELKCSCSRIASTYSEFVSIQPAFHPICSSQFVSNEWRVSLTDGLVANLSIYERTDYRRFLSAHLQYLQGLCQLSIDSANNSIHEFLTSLLVITELLPKDNFDDRLTSLIEQSKLKAPTLLSTLLLFTQSIIHGNAFQSTYGTNFQYIYVDGNVALPEAEQAFIYDDDCSCDASPSCTTQASFIQVNSSQNASVKGMKMGCTPSESLLASTLECFYDQSCLDLIQNYTNSRNSSNPLSTTSSRFSQNTTVDELRQNLFIEEWSTAMNYSSYYAQCSPSVCSYTSVAQFNILYTITLILGLQGGLTIVLKWICPKLVRIGSKIYYNRKKRASSIHPVDVLEMSSSITNKTVIQNTTSNLENRPMETPSQKDFALHSRWYFKTMFIVVSVTCLLVGIAIFSIYYARQGSTTTTPTSGNLNTMLTTITSTTSSVSGSTCQLKVKRQSINIQCAFSTISIYKIADVNNDNRVDLIFCCDNSSTVNVLLANSNGSFGEVIPIYVGGDIIKIYVDDMNNDGVVDLIVLCYIQYLNLILFLFGNGDGTFQLANIPYIWLISSPADVSVADINKDNILDITVTFRYFDAVYVFYGYGNGSFSSSSMLFIELTSDPQQLAAGDFDNDGYTDIAVLNSRSLHIHVFLRNSNGSFPLPTWLYTAYDINQYRMLAGDFDNDHQSDIVYFHSWENTELILYRYNNGAFHTDQQIVIDTSVLLNSKPIVIHDINNDNYSDIIIGSLLSDEIYGLLADGSGHFQTQTFYSRLLINSSYDINDFNDSSCHEIINMSIINNTLYILFNTCQCPT</sequence>
<evidence type="ECO:0000256" key="1">
    <source>
        <dbReference type="ARBA" id="ARBA00022729"/>
    </source>
</evidence>
<gene>
    <name evidence="3" type="ORF">XAT740_LOCUS21739</name>
</gene>
<keyword evidence="2" id="KW-0812">Transmembrane</keyword>
<organism evidence="3 4">
    <name type="scientific">Adineta ricciae</name>
    <name type="common">Rotifer</name>
    <dbReference type="NCBI Taxonomy" id="249248"/>
    <lineage>
        <taxon>Eukaryota</taxon>
        <taxon>Metazoa</taxon>
        <taxon>Spiralia</taxon>
        <taxon>Gnathifera</taxon>
        <taxon>Rotifera</taxon>
        <taxon>Eurotatoria</taxon>
        <taxon>Bdelloidea</taxon>
        <taxon>Adinetida</taxon>
        <taxon>Adinetidae</taxon>
        <taxon>Adineta</taxon>
    </lineage>
</organism>
<dbReference type="InterPro" id="IPR013517">
    <property type="entry name" value="FG-GAP"/>
</dbReference>
<dbReference type="EMBL" id="CAJNOR010001569">
    <property type="protein sequence ID" value="CAF1165723.1"/>
    <property type="molecule type" value="Genomic_DNA"/>
</dbReference>
<evidence type="ECO:0000313" key="3">
    <source>
        <dbReference type="EMBL" id="CAF1165723.1"/>
    </source>
</evidence>
<dbReference type="Gene3D" id="2.130.10.130">
    <property type="entry name" value="Integrin alpha, N-terminal"/>
    <property type="match status" value="1"/>
</dbReference>
<dbReference type="PANTHER" id="PTHR46580:SF4">
    <property type="entry name" value="ATP_GTP-BINDING PROTEIN"/>
    <property type="match status" value="1"/>
</dbReference>
<dbReference type="Pfam" id="PF13517">
    <property type="entry name" value="FG-GAP_3"/>
    <property type="match status" value="2"/>
</dbReference>
<dbReference type="InterPro" id="IPR028994">
    <property type="entry name" value="Integrin_alpha_N"/>
</dbReference>
<dbReference type="PANTHER" id="PTHR46580">
    <property type="entry name" value="SENSOR KINASE-RELATED"/>
    <property type="match status" value="1"/>
</dbReference>
<reference evidence="3" key="1">
    <citation type="submission" date="2021-02" db="EMBL/GenBank/DDBJ databases">
        <authorList>
            <person name="Nowell W R."/>
        </authorList>
    </citation>
    <scope>NUCLEOTIDE SEQUENCE</scope>
</reference>
<comment type="caution">
    <text evidence="3">The sequence shown here is derived from an EMBL/GenBank/DDBJ whole genome shotgun (WGS) entry which is preliminary data.</text>
</comment>
<feature type="transmembrane region" description="Helical" evidence="2">
    <location>
        <begin position="1001"/>
        <end position="1023"/>
    </location>
</feature>
<feature type="transmembrane region" description="Helical" evidence="2">
    <location>
        <begin position="20"/>
        <end position="39"/>
    </location>
</feature>
<accession>A0A814TSM0</accession>